<dbReference type="Proteomes" id="UP001458880">
    <property type="component" value="Unassembled WGS sequence"/>
</dbReference>
<reference evidence="3 4" key="1">
    <citation type="journal article" date="2024" name="BMC Genomics">
        <title>De novo assembly and annotation of Popillia japonica's genome with initial clues to its potential as an invasive pest.</title>
        <authorList>
            <person name="Cucini C."/>
            <person name="Boschi S."/>
            <person name="Funari R."/>
            <person name="Cardaioli E."/>
            <person name="Iannotti N."/>
            <person name="Marturano G."/>
            <person name="Paoli F."/>
            <person name="Bruttini M."/>
            <person name="Carapelli A."/>
            <person name="Frati F."/>
            <person name="Nardi F."/>
        </authorList>
    </citation>
    <scope>NUCLEOTIDE SEQUENCE [LARGE SCALE GENOMIC DNA]</scope>
    <source>
        <strain evidence="3">DMR45628</strain>
    </source>
</reference>
<evidence type="ECO:0000313" key="3">
    <source>
        <dbReference type="EMBL" id="KAK9738574.1"/>
    </source>
</evidence>
<keyword evidence="4" id="KW-1185">Reference proteome</keyword>
<name>A0AAW1LZ56_POPJA</name>
<dbReference type="InterPro" id="IPR013103">
    <property type="entry name" value="RVT_2"/>
</dbReference>
<accession>A0AAW1LZ56</accession>
<dbReference type="AlphaFoldDB" id="A0AAW1LZ56"/>
<evidence type="ECO:0000313" key="4">
    <source>
        <dbReference type="Proteomes" id="UP001458880"/>
    </source>
</evidence>
<keyword evidence="3" id="KW-0695">RNA-directed DNA polymerase</keyword>
<feature type="domain" description="Reverse transcriptase Ty1/copia-type" evidence="2">
    <location>
        <begin position="91"/>
        <end position="152"/>
    </location>
</feature>
<organism evidence="3 4">
    <name type="scientific">Popillia japonica</name>
    <name type="common">Japanese beetle</name>
    <dbReference type="NCBI Taxonomy" id="7064"/>
    <lineage>
        <taxon>Eukaryota</taxon>
        <taxon>Metazoa</taxon>
        <taxon>Ecdysozoa</taxon>
        <taxon>Arthropoda</taxon>
        <taxon>Hexapoda</taxon>
        <taxon>Insecta</taxon>
        <taxon>Pterygota</taxon>
        <taxon>Neoptera</taxon>
        <taxon>Endopterygota</taxon>
        <taxon>Coleoptera</taxon>
        <taxon>Polyphaga</taxon>
        <taxon>Scarabaeiformia</taxon>
        <taxon>Scarabaeidae</taxon>
        <taxon>Rutelinae</taxon>
        <taxon>Popillia</taxon>
    </lineage>
</organism>
<dbReference type="GO" id="GO:0003964">
    <property type="term" value="F:RNA-directed DNA polymerase activity"/>
    <property type="evidence" value="ECO:0007669"/>
    <property type="project" value="UniProtKB-KW"/>
</dbReference>
<evidence type="ECO:0000256" key="1">
    <source>
        <dbReference type="SAM" id="MobiDB-lite"/>
    </source>
</evidence>
<dbReference type="Pfam" id="PF07727">
    <property type="entry name" value="RVT_2"/>
    <property type="match status" value="1"/>
</dbReference>
<feature type="region of interest" description="Disordered" evidence="1">
    <location>
        <begin position="1"/>
        <end position="39"/>
    </location>
</feature>
<sequence>MTTSQNCDDSDEEDQAELPTQQTSGYPKENRKSKRKRRKPAWIENDEFLMMAGAVGKEHPDPNSFSEALRLNAGDPWLQAMQEEMESLKQNMTWVLVECPKNVQVLKNPWVLPQKTGKNGSVPFKARLVAKGYAQKEGINYDETFSPVARIQNSAADPCLFYRKCKGPRLYVAIYVYDGLVVSSDNLEMLQPEFEMTTGSLNNSLGMKISQYKDEAIAITQEGYTKRMLERFRMAESNAVSTPIGREEIDHNEISPECLIVRQ</sequence>
<protein>
    <submittedName>
        <fullName evidence="3">Reverse transcriptase (RNA-dependent DNA polymerase)</fullName>
    </submittedName>
</protein>
<evidence type="ECO:0000259" key="2">
    <source>
        <dbReference type="Pfam" id="PF07727"/>
    </source>
</evidence>
<gene>
    <name evidence="3" type="ORF">QE152_g9741</name>
</gene>
<dbReference type="EMBL" id="JASPKY010000085">
    <property type="protein sequence ID" value="KAK9738574.1"/>
    <property type="molecule type" value="Genomic_DNA"/>
</dbReference>
<keyword evidence="3" id="KW-0808">Transferase</keyword>
<proteinExistence type="predicted"/>
<keyword evidence="3" id="KW-0548">Nucleotidyltransferase</keyword>
<comment type="caution">
    <text evidence="3">The sequence shown here is derived from an EMBL/GenBank/DDBJ whole genome shotgun (WGS) entry which is preliminary data.</text>
</comment>